<evidence type="ECO:0000256" key="2">
    <source>
        <dbReference type="ARBA" id="ARBA00022525"/>
    </source>
</evidence>
<keyword evidence="2" id="KW-0964">Secreted</keyword>
<name>A0A6S6SM03_9GAMM</name>
<organism evidence="5">
    <name type="scientific">uncultured Thiotrichaceae bacterium</name>
    <dbReference type="NCBI Taxonomy" id="298394"/>
    <lineage>
        <taxon>Bacteria</taxon>
        <taxon>Pseudomonadati</taxon>
        <taxon>Pseudomonadota</taxon>
        <taxon>Gammaproteobacteria</taxon>
        <taxon>Thiotrichales</taxon>
        <taxon>Thiotrichaceae</taxon>
        <taxon>environmental samples</taxon>
    </lineage>
</organism>
<dbReference type="CDD" id="cd09822">
    <property type="entry name" value="peroxinectin_like_bacterial"/>
    <property type="match status" value="1"/>
</dbReference>
<accession>A0A6S6SM03</accession>
<evidence type="ECO:0000256" key="1">
    <source>
        <dbReference type="ARBA" id="ARBA00004613"/>
    </source>
</evidence>
<dbReference type="EMBL" id="CACVAT010000062">
    <property type="protein sequence ID" value="CAA6803975.1"/>
    <property type="molecule type" value="Genomic_DNA"/>
</dbReference>
<feature type="region of interest" description="Disordered" evidence="4">
    <location>
        <begin position="75"/>
        <end position="132"/>
    </location>
</feature>
<dbReference type="PROSITE" id="PS50292">
    <property type="entry name" value="PEROXIDASE_3"/>
    <property type="match status" value="1"/>
</dbReference>
<dbReference type="InterPro" id="IPR019791">
    <property type="entry name" value="Haem_peroxidase_animal"/>
</dbReference>
<dbReference type="AlphaFoldDB" id="A0A6S6SM03"/>
<protein>
    <submittedName>
        <fullName evidence="5">Peroxinectin (EC)</fullName>
        <ecNumber evidence="5">1.11.1.7</ecNumber>
    </submittedName>
</protein>
<dbReference type="EC" id="1.11.1.7" evidence="5"/>
<dbReference type="InterPro" id="IPR010255">
    <property type="entry name" value="Haem_peroxidase_sf"/>
</dbReference>
<proteinExistence type="predicted"/>
<reference evidence="5" key="1">
    <citation type="submission" date="2020-01" db="EMBL/GenBank/DDBJ databases">
        <authorList>
            <person name="Meier V. D."/>
            <person name="Meier V D."/>
        </authorList>
    </citation>
    <scope>NUCLEOTIDE SEQUENCE</scope>
    <source>
        <strain evidence="5">HLG_WM_MAG_09</strain>
    </source>
</reference>
<dbReference type="PRINTS" id="PR00457">
    <property type="entry name" value="ANPEROXIDASE"/>
</dbReference>
<evidence type="ECO:0000256" key="4">
    <source>
        <dbReference type="SAM" id="MobiDB-lite"/>
    </source>
</evidence>
<dbReference type="GO" id="GO:0140825">
    <property type="term" value="F:lactoperoxidase activity"/>
    <property type="evidence" value="ECO:0007669"/>
    <property type="project" value="UniProtKB-EC"/>
</dbReference>
<dbReference type="Gene3D" id="1.10.640.10">
    <property type="entry name" value="Haem peroxidase domain superfamily, animal type"/>
    <property type="match status" value="1"/>
</dbReference>
<keyword evidence="5" id="KW-0560">Oxidoreductase</keyword>
<dbReference type="PANTHER" id="PTHR11475:SF4">
    <property type="entry name" value="CHORION PEROXIDASE"/>
    <property type="match status" value="1"/>
</dbReference>
<feature type="compositionally biased region" description="Polar residues" evidence="4">
    <location>
        <begin position="112"/>
        <end position="132"/>
    </location>
</feature>
<keyword evidence="5" id="KW-0575">Peroxidase</keyword>
<dbReference type="GO" id="GO:0005576">
    <property type="term" value="C:extracellular region"/>
    <property type="evidence" value="ECO:0007669"/>
    <property type="project" value="UniProtKB-SubCell"/>
</dbReference>
<feature type="compositionally biased region" description="Low complexity" evidence="4">
    <location>
        <begin position="79"/>
        <end position="90"/>
    </location>
</feature>
<sequence>MNNYINHTMSSVAQRQYSVDKGLSSNSGAGNFGNQFNFSGDRHAISLQLLSLLIQVVQLLLAELNNQHHCGEEYRSIDGSGNNQSNPNQGAAKQPVDKLVSSDTTREPGGSTEVNLSSPREISNVVSDQQGSTENYKGLSDMFWMWGQFLDHDITLIEGHDSTAKADIAVPAGDPYFDPAGTGEATISFTRSDSVTNALGQTTQVNDITAYIDGSNVYGSDQETADALRSFEGGRMKVDDDNLMPKDDNGHYQAGDIRANENVGLTSMHTIWVREHNQIADSLSADKPQWSDEKIYQEARKQVVAEIQAITYNEFLPNLLGDNALGEYEGYNPNQSVQINSEFSSAAYRFGHSMLSSNLLRLDESGNEIPEGNLALKDAFFQPEKVAEGGVDSILRGAASQTAQAVDPQVVGDVRNFLFGPPGSGGLDLVSLNIQRGRDHALPGYNDAREELGLSRIESFDDPIWQDGVGEKLAQVYGSPDDVDLWVAGLAENHVGDSLVGETSTNILTTQFKALRDGDRFWYENQYSGQKLDQLNNLSLSDIIKRNTGIVNVQDDVMVASNTHQNVADTPVPMTRQTIAPMLQELQNVIEQGYLG</sequence>
<dbReference type="InterPro" id="IPR037120">
    <property type="entry name" value="Haem_peroxidase_sf_animal"/>
</dbReference>
<dbReference type="Pfam" id="PF03098">
    <property type="entry name" value="An_peroxidase"/>
    <property type="match status" value="1"/>
</dbReference>
<comment type="subcellular location">
    <subcellularLocation>
        <location evidence="1">Secreted</location>
    </subcellularLocation>
</comment>
<gene>
    <name evidence="5" type="ORF">HELGO_WM10851</name>
</gene>
<dbReference type="PANTHER" id="PTHR11475">
    <property type="entry name" value="OXIDASE/PEROXIDASE"/>
    <property type="match status" value="1"/>
</dbReference>
<dbReference type="SUPFAM" id="SSF48113">
    <property type="entry name" value="Heme-dependent peroxidases"/>
    <property type="match status" value="1"/>
</dbReference>
<dbReference type="GO" id="GO:0006979">
    <property type="term" value="P:response to oxidative stress"/>
    <property type="evidence" value="ECO:0007669"/>
    <property type="project" value="InterPro"/>
</dbReference>
<evidence type="ECO:0000313" key="5">
    <source>
        <dbReference type="EMBL" id="CAA6803975.1"/>
    </source>
</evidence>
<dbReference type="GO" id="GO:0020037">
    <property type="term" value="F:heme binding"/>
    <property type="evidence" value="ECO:0007669"/>
    <property type="project" value="InterPro"/>
</dbReference>
<keyword evidence="3" id="KW-0325">Glycoprotein</keyword>
<evidence type="ECO:0000256" key="3">
    <source>
        <dbReference type="ARBA" id="ARBA00023180"/>
    </source>
</evidence>